<dbReference type="InterPro" id="IPR050263">
    <property type="entry name" value="Bact_Fimbrial_Adh_Pro"/>
</dbReference>
<keyword evidence="5" id="KW-0472">Membrane</keyword>
<evidence type="ECO:0000256" key="4">
    <source>
        <dbReference type="ARBA" id="ARBA00023263"/>
    </source>
</evidence>
<dbReference type="GO" id="GO:0009289">
    <property type="term" value="C:pilus"/>
    <property type="evidence" value="ECO:0007669"/>
    <property type="project" value="UniProtKB-SubCell"/>
</dbReference>
<dbReference type="Proteomes" id="UP000270487">
    <property type="component" value="Chromosome"/>
</dbReference>
<feature type="domain" description="Fimbrial-type adhesion" evidence="6">
    <location>
        <begin position="56"/>
        <end position="212"/>
    </location>
</feature>
<evidence type="ECO:0000256" key="2">
    <source>
        <dbReference type="ARBA" id="ARBA00006671"/>
    </source>
</evidence>
<keyword evidence="5" id="KW-0812">Transmembrane</keyword>
<name>A0A448S325_SERFO</name>
<dbReference type="InterPro" id="IPR008966">
    <property type="entry name" value="Adhesion_dom_sf"/>
</dbReference>
<gene>
    <name evidence="7" type="primary">smfA_3</name>
    <name evidence="7" type="ORF">NCTC13193_00177</name>
</gene>
<evidence type="ECO:0000256" key="1">
    <source>
        <dbReference type="ARBA" id="ARBA00004561"/>
    </source>
</evidence>
<evidence type="ECO:0000259" key="6">
    <source>
        <dbReference type="Pfam" id="PF00419"/>
    </source>
</evidence>
<reference evidence="7 8" key="1">
    <citation type="submission" date="2018-12" db="EMBL/GenBank/DDBJ databases">
        <authorList>
            <consortium name="Pathogen Informatics"/>
        </authorList>
    </citation>
    <scope>NUCLEOTIDE SEQUENCE [LARGE SCALE GENOMIC DNA]</scope>
    <source>
        <strain evidence="7 8">NCTC13193</strain>
    </source>
</reference>
<dbReference type="AlphaFoldDB" id="A0A448S325"/>
<evidence type="ECO:0000256" key="3">
    <source>
        <dbReference type="ARBA" id="ARBA00022729"/>
    </source>
</evidence>
<comment type="subcellular location">
    <subcellularLocation>
        <location evidence="1">Fimbrium</location>
    </subcellularLocation>
</comment>
<dbReference type="GO" id="GO:0043709">
    <property type="term" value="P:cell adhesion involved in single-species biofilm formation"/>
    <property type="evidence" value="ECO:0007669"/>
    <property type="project" value="TreeGrafter"/>
</dbReference>
<dbReference type="Gene3D" id="2.60.40.1090">
    <property type="entry name" value="Fimbrial-type adhesion domain"/>
    <property type="match status" value="1"/>
</dbReference>
<dbReference type="InterPro" id="IPR000259">
    <property type="entry name" value="Adhesion_dom_fimbrial"/>
</dbReference>
<evidence type="ECO:0000313" key="7">
    <source>
        <dbReference type="EMBL" id="VEI62071.1"/>
    </source>
</evidence>
<organism evidence="7 8">
    <name type="scientific">Serratia fonticola</name>
    <dbReference type="NCBI Taxonomy" id="47917"/>
    <lineage>
        <taxon>Bacteria</taxon>
        <taxon>Pseudomonadati</taxon>
        <taxon>Pseudomonadota</taxon>
        <taxon>Gammaproteobacteria</taxon>
        <taxon>Enterobacterales</taxon>
        <taxon>Yersiniaceae</taxon>
        <taxon>Serratia</taxon>
    </lineage>
</organism>
<dbReference type="SUPFAM" id="SSF49401">
    <property type="entry name" value="Bacterial adhesins"/>
    <property type="match status" value="1"/>
</dbReference>
<dbReference type="EMBL" id="LR134492">
    <property type="protein sequence ID" value="VEI62071.1"/>
    <property type="molecule type" value="Genomic_DNA"/>
</dbReference>
<dbReference type="PANTHER" id="PTHR33420">
    <property type="entry name" value="FIMBRIAL SUBUNIT ELFA-RELATED"/>
    <property type="match status" value="1"/>
</dbReference>
<dbReference type="Pfam" id="PF00419">
    <property type="entry name" value="Fimbrial"/>
    <property type="match status" value="1"/>
</dbReference>
<proteinExistence type="inferred from homology"/>
<dbReference type="PANTHER" id="PTHR33420:SF3">
    <property type="entry name" value="FIMBRIAL SUBUNIT ELFA"/>
    <property type="match status" value="1"/>
</dbReference>
<protein>
    <submittedName>
        <fullName evidence="7">Fimbria A protein</fullName>
    </submittedName>
</protein>
<sequence length="212" mass="23227">MQIKQWITGYSWSLYRPRQSLLIRFAALIMLPLVFGNTLQAADHWEVEGANGVLRVQGSLTESACRLEMVSAWQEIALGEIGTGRLRNLGARGTPVAVHLQLQDCLPGPADNRDHRTGNRLWSPNQPAVSVSFVAPADADNPQLVKVQGAEGLALRLTDSLGRDVRLGSHGAPLWLTPGQNILTYTVTPERTSAPLVAGAFWAQVNFRLHYD</sequence>
<keyword evidence="5" id="KW-1133">Transmembrane helix</keyword>
<keyword evidence="4" id="KW-0281">Fimbrium</keyword>
<evidence type="ECO:0000313" key="8">
    <source>
        <dbReference type="Proteomes" id="UP000270487"/>
    </source>
</evidence>
<comment type="similarity">
    <text evidence="2">Belongs to the fimbrial protein family.</text>
</comment>
<accession>A0A448S325</accession>
<keyword evidence="3" id="KW-0732">Signal</keyword>
<feature type="transmembrane region" description="Helical" evidence="5">
    <location>
        <begin position="21"/>
        <end position="39"/>
    </location>
</feature>
<evidence type="ECO:0000256" key="5">
    <source>
        <dbReference type="SAM" id="Phobius"/>
    </source>
</evidence>
<dbReference type="InterPro" id="IPR036937">
    <property type="entry name" value="Adhesion_dom_fimbrial_sf"/>
</dbReference>